<comment type="similarity">
    <text evidence="6">Belongs to the GARS family.</text>
</comment>
<organism evidence="10 11">
    <name type="scientific">Lichenibacterium ramalinae</name>
    <dbReference type="NCBI Taxonomy" id="2316527"/>
    <lineage>
        <taxon>Bacteria</taxon>
        <taxon>Pseudomonadati</taxon>
        <taxon>Pseudomonadota</taxon>
        <taxon>Alphaproteobacteria</taxon>
        <taxon>Hyphomicrobiales</taxon>
        <taxon>Lichenihabitantaceae</taxon>
        <taxon>Lichenibacterium</taxon>
    </lineage>
</organism>
<name>A0A4Q2RAG5_9HYPH</name>
<dbReference type="PANTHER" id="PTHR43472">
    <property type="entry name" value="PHOSPHORIBOSYLAMINE--GLYCINE LIGASE"/>
    <property type="match status" value="1"/>
</dbReference>
<comment type="cofactor">
    <cofactor evidence="1">
        <name>Mn(2+)</name>
        <dbReference type="ChEBI" id="CHEBI:29035"/>
    </cofactor>
</comment>
<dbReference type="SMART" id="SM01210">
    <property type="entry name" value="GARS_C"/>
    <property type="match status" value="1"/>
</dbReference>
<keyword evidence="4" id="KW-0658">Purine biosynthesis</keyword>
<feature type="domain" description="Phosphoribosylglycinamide synthetase C-domain" evidence="9">
    <location>
        <begin position="319"/>
        <end position="420"/>
    </location>
</feature>
<dbReference type="InterPro" id="IPR020560">
    <property type="entry name" value="PRibGlycinamide_synth_C-dom"/>
</dbReference>
<keyword evidence="3" id="KW-0547">Nucleotide-binding</keyword>
<evidence type="ECO:0000256" key="1">
    <source>
        <dbReference type="ARBA" id="ARBA00001936"/>
    </source>
</evidence>
<dbReference type="GO" id="GO:0005524">
    <property type="term" value="F:ATP binding"/>
    <property type="evidence" value="ECO:0007669"/>
    <property type="project" value="UniProtKB-KW"/>
</dbReference>
<keyword evidence="11" id="KW-1185">Reference proteome</keyword>
<evidence type="ECO:0000256" key="7">
    <source>
        <dbReference type="ARBA" id="ARBA00042242"/>
    </source>
</evidence>
<dbReference type="InterPro" id="IPR020561">
    <property type="entry name" value="PRibGlycinamid_synth_ATP-grasp"/>
</dbReference>
<evidence type="ECO:0000313" key="11">
    <source>
        <dbReference type="Proteomes" id="UP000289411"/>
    </source>
</evidence>
<sequence>MRFLGIGDYCDLSALYLRLVAEGHEVRVFVSEPQCHGTLAGMVPRTDDWEAELPWLREAGRDGIILFENVSYARGARQDALRAEGFNVIGGSAFGDRLENDRAFAQNVLRDLGLQVAAMWDFSTQAEAEAFLDARPGRYVLKFNGDGFGAADTYVGRLADGRDVRAMVAAKFRQLGRSRIGFVLMDHVAGIEMGVGAYFDGDRFLTPACLDWEHKHFFPGDLGELTGEMGTVVTYRRTDTFFRRTLARMAPLLTRHGYCGYINLNTIVNQDGIWPLEFTCRFGYPGYAILDPLQETPWSALFNGMVTRSGSAFETAPGFAVGIVMTTRPFPFIRTQVPEPIGLPVLFEGALTDEDRRNLHFGEMGLDGDTLVTAGYHGWTLVVTGTGDTLPAAQAAAYRLAGRVVIPNLRYRNDIGDRLASGGLAAVERLGLLDPCPPTDPVR</sequence>
<evidence type="ECO:0000256" key="3">
    <source>
        <dbReference type="ARBA" id="ARBA00022741"/>
    </source>
</evidence>
<dbReference type="Gene3D" id="3.30.470.20">
    <property type="entry name" value="ATP-grasp fold, B domain"/>
    <property type="match status" value="1"/>
</dbReference>
<evidence type="ECO:0000259" key="9">
    <source>
        <dbReference type="SMART" id="SM01210"/>
    </source>
</evidence>
<dbReference type="SUPFAM" id="SSF56059">
    <property type="entry name" value="Glutathione synthetase ATP-binding domain-like"/>
    <property type="match status" value="1"/>
</dbReference>
<dbReference type="Pfam" id="PF01071">
    <property type="entry name" value="GARS_A"/>
    <property type="match status" value="1"/>
</dbReference>
<reference evidence="10 11" key="1">
    <citation type="submission" date="2018-09" db="EMBL/GenBank/DDBJ databases">
        <authorList>
            <person name="Grouzdev D.S."/>
            <person name="Krutkina M.S."/>
        </authorList>
    </citation>
    <scope>NUCLEOTIDE SEQUENCE [LARGE SCALE GENOMIC DNA]</scope>
    <source>
        <strain evidence="10 11">RmlP001</strain>
    </source>
</reference>
<proteinExistence type="inferred from homology"/>
<evidence type="ECO:0000256" key="5">
    <source>
        <dbReference type="ARBA" id="ARBA00022840"/>
    </source>
</evidence>
<dbReference type="EMBL" id="QYBC01000019">
    <property type="protein sequence ID" value="RYB02566.1"/>
    <property type="molecule type" value="Genomic_DNA"/>
</dbReference>
<evidence type="ECO:0000256" key="8">
    <source>
        <dbReference type="ARBA" id="ARBA00042864"/>
    </source>
</evidence>
<gene>
    <name evidence="10" type="ORF">D3272_20640</name>
</gene>
<dbReference type="InterPro" id="IPR037123">
    <property type="entry name" value="PRibGlycinamide_synth_C_sf"/>
</dbReference>
<dbReference type="SUPFAM" id="SSF51246">
    <property type="entry name" value="Rudiment single hybrid motif"/>
    <property type="match status" value="1"/>
</dbReference>
<reference evidence="10 11" key="2">
    <citation type="submission" date="2019-02" db="EMBL/GenBank/DDBJ databases">
        <title>'Lichenibacterium ramalinii' gen. nov. sp. nov., 'Lichenibacterium minor' gen. nov. sp. nov.</title>
        <authorList>
            <person name="Pankratov T."/>
        </authorList>
    </citation>
    <scope>NUCLEOTIDE SEQUENCE [LARGE SCALE GENOMIC DNA]</scope>
    <source>
        <strain evidence="10 11">RmlP001</strain>
    </source>
</reference>
<evidence type="ECO:0000256" key="4">
    <source>
        <dbReference type="ARBA" id="ARBA00022755"/>
    </source>
</evidence>
<dbReference type="GO" id="GO:0004637">
    <property type="term" value="F:phosphoribosylamine-glycine ligase activity"/>
    <property type="evidence" value="ECO:0007669"/>
    <property type="project" value="InterPro"/>
</dbReference>
<dbReference type="PANTHER" id="PTHR43472:SF1">
    <property type="entry name" value="PHOSPHORIBOSYLAMINE--GLYCINE LIGASE, CHLOROPLASTIC"/>
    <property type="match status" value="1"/>
</dbReference>
<dbReference type="GO" id="GO:0006164">
    <property type="term" value="P:purine nucleotide biosynthetic process"/>
    <property type="evidence" value="ECO:0007669"/>
    <property type="project" value="UniProtKB-KW"/>
</dbReference>
<dbReference type="RefSeq" id="WP_129221102.1">
    <property type="nucleotide sequence ID" value="NZ_QYBC01000019.1"/>
</dbReference>
<evidence type="ECO:0000313" key="10">
    <source>
        <dbReference type="EMBL" id="RYB02566.1"/>
    </source>
</evidence>
<protein>
    <recommendedName>
        <fullName evidence="7">Glycinamide ribonucleotide synthetase</fullName>
    </recommendedName>
    <alternativeName>
        <fullName evidence="8">Phosphoribosylglycinamide synthetase</fullName>
    </alternativeName>
</protein>
<dbReference type="OrthoDB" id="7245627at2"/>
<dbReference type="Gene3D" id="3.90.600.10">
    <property type="entry name" value="Phosphoribosylglycinamide synthetase, C-terminal domain"/>
    <property type="match status" value="1"/>
</dbReference>
<evidence type="ECO:0000256" key="2">
    <source>
        <dbReference type="ARBA" id="ARBA00022598"/>
    </source>
</evidence>
<dbReference type="SMART" id="SM01209">
    <property type="entry name" value="GARS_A"/>
    <property type="match status" value="1"/>
</dbReference>
<dbReference type="AlphaFoldDB" id="A0A4Q2RAG5"/>
<dbReference type="InterPro" id="IPR000115">
    <property type="entry name" value="PRibGlycinamide_synth"/>
</dbReference>
<comment type="caution">
    <text evidence="10">The sequence shown here is derived from an EMBL/GenBank/DDBJ whole genome shotgun (WGS) entry which is preliminary data.</text>
</comment>
<accession>A0A4Q2RAG5</accession>
<keyword evidence="5" id="KW-0067">ATP-binding</keyword>
<evidence type="ECO:0000256" key="6">
    <source>
        <dbReference type="ARBA" id="ARBA00038345"/>
    </source>
</evidence>
<dbReference type="Proteomes" id="UP000289411">
    <property type="component" value="Unassembled WGS sequence"/>
</dbReference>
<dbReference type="InterPro" id="IPR011054">
    <property type="entry name" value="Rudment_hybrid_motif"/>
</dbReference>
<dbReference type="GO" id="GO:0009113">
    <property type="term" value="P:purine nucleobase biosynthetic process"/>
    <property type="evidence" value="ECO:0007669"/>
    <property type="project" value="InterPro"/>
</dbReference>
<keyword evidence="2 10" id="KW-0436">Ligase</keyword>